<evidence type="ECO:0000256" key="1">
    <source>
        <dbReference type="SAM" id="Coils"/>
    </source>
</evidence>
<feature type="domain" description="DUF4485" evidence="2">
    <location>
        <begin position="13"/>
        <end position="98"/>
    </location>
</feature>
<dbReference type="Proteomes" id="UP000252040">
    <property type="component" value="Unplaced"/>
</dbReference>
<evidence type="ECO:0000313" key="3">
    <source>
        <dbReference type="Proteomes" id="UP000252040"/>
    </source>
</evidence>
<keyword evidence="1" id="KW-0175">Coiled coil</keyword>
<dbReference type="InterPro" id="IPR027831">
    <property type="entry name" value="DUF4485"/>
</dbReference>
<dbReference type="PANTHER" id="PTHR18871">
    <property type="entry name" value="CENTROSOMAL PROTEIN OF 112 KDA"/>
    <property type="match status" value="1"/>
</dbReference>
<dbReference type="InterPro" id="IPR055310">
    <property type="entry name" value="CEP112"/>
</dbReference>
<dbReference type="GeneID" id="112410486"/>
<protein>
    <submittedName>
        <fullName evidence="4">Centrosomal protein of 112 kDa isoform X4</fullName>
    </submittedName>
</protein>
<dbReference type="CTD" id="201134"/>
<feature type="coiled-coil region" evidence="1">
    <location>
        <begin position="403"/>
        <end position="472"/>
    </location>
</feature>
<feature type="coiled-coil region" evidence="1">
    <location>
        <begin position="287"/>
        <end position="376"/>
    </location>
</feature>
<accession>A0A341CQF6</accession>
<dbReference type="PANTHER" id="PTHR18871:SF2">
    <property type="entry name" value="CENTROSOMAL PROTEIN OF 112 KDA"/>
    <property type="match status" value="1"/>
</dbReference>
<organism evidence="3 4">
    <name type="scientific">Neophocaena asiaeorientalis asiaeorientalis</name>
    <name type="common">Yangtze finless porpoise</name>
    <name type="synonym">Neophocaena phocaenoides subsp. asiaeorientalis</name>
    <dbReference type="NCBI Taxonomy" id="1706337"/>
    <lineage>
        <taxon>Eukaryota</taxon>
        <taxon>Metazoa</taxon>
        <taxon>Chordata</taxon>
        <taxon>Craniata</taxon>
        <taxon>Vertebrata</taxon>
        <taxon>Euteleostomi</taxon>
        <taxon>Mammalia</taxon>
        <taxon>Eutheria</taxon>
        <taxon>Laurasiatheria</taxon>
        <taxon>Artiodactyla</taxon>
        <taxon>Whippomorpha</taxon>
        <taxon>Cetacea</taxon>
        <taxon>Odontoceti</taxon>
        <taxon>Phocoenidae</taxon>
        <taxon>Neophocaena</taxon>
    </lineage>
</organism>
<feature type="coiled-coil region" evidence="1">
    <location>
        <begin position="506"/>
        <end position="616"/>
    </location>
</feature>
<evidence type="ECO:0000259" key="2">
    <source>
        <dbReference type="Pfam" id="PF14846"/>
    </source>
</evidence>
<feature type="coiled-coil region" evidence="1">
    <location>
        <begin position="662"/>
        <end position="834"/>
    </location>
</feature>
<dbReference type="RefSeq" id="XP_024616929.1">
    <property type="nucleotide sequence ID" value="XM_024761161.1"/>
</dbReference>
<sequence>MEMGSEEEKWEKLDAEFDHFVVDMKPFVLKLPHRSERQRCALWIRKLCEPSGTGAGVTGRRNRNLYAKLLLHMLRRGALEGPFTHRPEPGTLKTLPSYMSIYFDEPNPAQAKGLSSPEGLPDWVMGELGNGEHRFSESRTLSSGEDCSLVQSPTHVQREQCIAKLQTRSQSMSPTYRDDGQIITPRSHEIHSRKSDVSLDDSDIEARLNSWNLGIENPRYLRQKPIPVTLMTPKFSLRKSSSLQEDQLLSRMHEKELDMKTKMMEAQYHEEKLKLQQKHDADVQKILERKNNEIEEMKTLYKKKQNETEETIRKLEKKVQTLVRECQVIRETKDNQIAELKKICEQSTESLNNDWEKKLHNAVAEMEKEKFELQKQHTENIQELLEDTNIRLNKMGGEYMAQTQSTNQMIKELESRVQQLTGEAENSNLQKQKLIQEKLELERCYQITCNELQEVKARRNTLHKEKDHLVNDYEQNMKLLQTRYDADINLLKKEHALSTSKASGMIKELEQNICQLKQQLQESELQRKQQLKDQENKFQMERCHLKRTYEKKVHDLQTELDKEKEDAQKKMHKFEESLKEKEEQLTRVTEVQRLQAQQADAALEEFKRQVELNSEKVYAEMKEQMGKVEADLTRSKSLREKQSKEFLWQLEDVKQRYEQQVIADMEAQVHKLREELISVNSQRKQQLVELGLLREEEKQRTARDHEAAVHKLKAESEKMKIELQKTHAAETEMMLEKANSRLKQTEKEYTQKLAKSSQIIAELQTTISSLKEESSQQRLAAERQLQDVVQKFEDEKKQLIRDNDRAIKALQDELEKRSNQARCLEKKLQHKELESQEQITYIRQEYETKFKGLMPASLRQELEDTISSLKSQVNFLQKRASILQEELMAYQCRR</sequence>
<feature type="coiled-coil region" evidence="1">
    <location>
        <begin position="859"/>
        <end position="893"/>
    </location>
</feature>
<reference evidence="4" key="1">
    <citation type="submission" date="2025-08" db="UniProtKB">
        <authorList>
            <consortium name="RefSeq"/>
        </authorList>
    </citation>
    <scope>IDENTIFICATION</scope>
    <source>
        <tissue evidence="4">Meat</tissue>
    </source>
</reference>
<dbReference type="Pfam" id="PF14846">
    <property type="entry name" value="DUF4485"/>
    <property type="match status" value="1"/>
</dbReference>
<keyword evidence="3" id="KW-1185">Reference proteome</keyword>
<name>A0A341CQF6_NEOAA</name>
<evidence type="ECO:0000313" key="4">
    <source>
        <dbReference type="RefSeq" id="XP_024616929.1"/>
    </source>
</evidence>
<proteinExistence type="predicted"/>
<gene>
    <name evidence="4" type="primary">CEP112</name>
</gene>
<dbReference type="AlphaFoldDB" id="A0A341CQF6"/>